<proteinExistence type="predicted"/>
<dbReference type="EMBL" id="JMFG01000020">
    <property type="protein sequence ID" value="KDA53499.1"/>
    <property type="molecule type" value="Genomic_DNA"/>
</dbReference>
<dbReference type="RefSeq" id="WP_038049309.1">
    <property type="nucleotide sequence ID" value="NZ_JMFG01000020.1"/>
</dbReference>
<dbReference type="STRING" id="1312852.EG19_04635"/>
<keyword evidence="2" id="KW-1185">Reference proteome</keyword>
<gene>
    <name evidence="1" type="ORF">EG19_04635</name>
</gene>
<sequence>MELPAKVLVYNQLLNLNATVGTLMAIRPEGFYELRLTSQGKLHTVLAPVASTAIVFADPEPEVLPEDLIER</sequence>
<accession>A0A062XVT6</accession>
<evidence type="ECO:0000313" key="2">
    <source>
        <dbReference type="Proteomes" id="UP000027284"/>
    </source>
</evidence>
<comment type="caution">
    <text evidence="1">The sequence shown here is derived from an EMBL/GenBank/DDBJ whole genome shotgun (WGS) entry which is preliminary data.</text>
</comment>
<organism evidence="1 2">
    <name type="scientific">Thermoanaerobaculum aquaticum</name>
    <dbReference type="NCBI Taxonomy" id="1312852"/>
    <lineage>
        <taxon>Bacteria</taxon>
        <taxon>Pseudomonadati</taxon>
        <taxon>Acidobacteriota</taxon>
        <taxon>Thermoanaerobaculia</taxon>
        <taxon>Thermoanaerobaculales</taxon>
        <taxon>Thermoanaerobaculaceae</taxon>
        <taxon>Thermoanaerobaculum</taxon>
    </lineage>
</organism>
<reference evidence="1 2" key="1">
    <citation type="submission" date="2014-04" db="EMBL/GenBank/DDBJ databases">
        <title>The Genome Sequence of Thermoanaerobaculum aquaticum MP-01, The First Cultivated Group 23 Acidobacterium.</title>
        <authorList>
            <person name="Stamps B.W."/>
            <person name="Losey N.A."/>
            <person name="Lawson P.A."/>
            <person name="Stevenson B.S."/>
        </authorList>
    </citation>
    <scope>NUCLEOTIDE SEQUENCE [LARGE SCALE GENOMIC DNA]</scope>
    <source>
        <strain evidence="1 2">MP-01</strain>
    </source>
</reference>
<dbReference type="AlphaFoldDB" id="A0A062XVT6"/>
<evidence type="ECO:0000313" key="1">
    <source>
        <dbReference type="EMBL" id="KDA53499.1"/>
    </source>
</evidence>
<protein>
    <submittedName>
        <fullName evidence="1">Uncharacterized protein</fullName>
    </submittedName>
</protein>
<name>A0A062XVT6_9BACT</name>
<dbReference type="Proteomes" id="UP000027284">
    <property type="component" value="Unassembled WGS sequence"/>
</dbReference>